<dbReference type="AlphaFoldDB" id="A0A9P5SCL3"/>
<protein>
    <recommendedName>
        <fullName evidence="5">TLC domain-containing protein</fullName>
    </recommendedName>
</protein>
<dbReference type="Proteomes" id="UP000696485">
    <property type="component" value="Unassembled WGS sequence"/>
</dbReference>
<feature type="transmembrane region" description="Helical" evidence="2">
    <location>
        <begin position="204"/>
        <end position="222"/>
    </location>
</feature>
<feature type="transmembrane region" description="Helical" evidence="2">
    <location>
        <begin position="110"/>
        <end position="130"/>
    </location>
</feature>
<keyword evidence="4" id="KW-1185">Reference proteome</keyword>
<proteinExistence type="predicted"/>
<feature type="transmembrane region" description="Helical" evidence="2">
    <location>
        <begin position="281"/>
        <end position="302"/>
    </location>
</feature>
<name>A0A9P5SCL3_9FUNG</name>
<feature type="transmembrane region" description="Helical" evidence="2">
    <location>
        <begin position="308"/>
        <end position="328"/>
    </location>
</feature>
<feature type="transmembrane region" description="Helical" evidence="2">
    <location>
        <begin position="71"/>
        <end position="90"/>
    </location>
</feature>
<reference evidence="3" key="1">
    <citation type="journal article" date="2020" name="Fungal Divers.">
        <title>Resolving the Mortierellaceae phylogeny through synthesis of multi-gene phylogenetics and phylogenomics.</title>
        <authorList>
            <person name="Vandepol N."/>
            <person name="Liber J."/>
            <person name="Desiro A."/>
            <person name="Na H."/>
            <person name="Kennedy M."/>
            <person name="Barry K."/>
            <person name="Grigoriev I.V."/>
            <person name="Miller A.N."/>
            <person name="O'Donnell K."/>
            <person name="Stajich J.E."/>
            <person name="Bonito G."/>
        </authorList>
    </citation>
    <scope>NUCLEOTIDE SEQUENCE</scope>
    <source>
        <strain evidence="3">NVP1</strain>
    </source>
</reference>
<organism evidence="3 4">
    <name type="scientific">Podila minutissima</name>
    <dbReference type="NCBI Taxonomy" id="64525"/>
    <lineage>
        <taxon>Eukaryota</taxon>
        <taxon>Fungi</taxon>
        <taxon>Fungi incertae sedis</taxon>
        <taxon>Mucoromycota</taxon>
        <taxon>Mortierellomycotina</taxon>
        <taxon>Mortierellomycetes</taxon>
        <taxon>Mortierellales</taxon>
        <taxon>Mortierellaceae</taxon>
        <taxon>Podila</taxon>
    </lineage>
</organism>
<feature type="transmembrane region" description="Helical" evidence="2">
    <location>
        <begin position="142"/>
        <end position="164"/>
    </location>
</feature>
<feature type="region of interest" description="Disordered" evidence="1">
    <location>
        <begin position="342"/>
        <end position="367"/>
    </location>
</feature>
<keyword evidence="2" id="KW-0812">Transmembrane</keyword>
<keyword evidence="2" id="KW-1133">Transmembrane helix</keyword>
<evidence type="ECO:0008006" key="5">
    <source>
        <dbReference type="Google" id="ProtNLM"/>
    </source>
</evidence>
<evidence type="ECO:0000313" key="3">
    <source>
        <dbReference type="EMBL" id="KAF9323225.1"/>
    </source>
</evidence>
<feature type="transmembrane region" description="Helical" evidence="2">
    <location>
        <begin position="39"/>
        <end position="59"/>
    </location>
</feature>
<gene>
    <name evidence="3" type="ORF">BG006_001653</name>
</gene>
<evidence type="ECO:0000256" key="2">
    <source>
        <dbReference type="SAM" id="Phobius"/>
    </source>
</evidence>
<accession>A0A9P5SCL3</accession>
<comment type="caution">
    <text evidence="3">The sequence shown here is derived from an EMBL/GenBank/DDBJ whole genome shotgun (WGS) entry which is preliminary data.</text>
</comment>
<dbReference type="EMBL" id="JAAAUY010001331">
    <property type="protein sequence ID" value="KAF9323225.1"/>
    <property type="molecule type" value="Genomic_DNA"/>
</dbReference>
<keyword evidence="2" id="KW-0472">Membrane</keyword>
<evidence type="ECO:0000256" key="1">
    <source>
        <dbReference type="SAM" id="MobiDB-lite"/>
    </source>
</evidence>
<evidence type="ECO:0000313" key="4">
    <source>
        <dbReference type="Proteomes" id="UP000696485"/>
    </source>
</evidence>
<sequence length="396" mass="44531">MDIKYPGVIQDATVHNGVIGGTLKYDTFIGVPLTPLNVLFFKSIGVSMVLQTAAFYLMWYLKPSLSQNRRGLAWVLSLFCSVTLLLLFVFEVGYIRIPIFTHLGLDSETLGLAPDATVFSYFAPTFHAWVQNSASRHYPGSLAWMSTFWQGIGQVMALPVFSIAPNKPTPLFTPDAHPYFGGGKRLLISLENFPRESVTSSMSVGYFIAYCIVDLILGGLHYPKYVDPLSGYFHHLIYMGLVMRLASEEKISLFNVCGSPLELSTVFLSSGMIWPERRSDLWFPVTFFTSRILFVVAILHEVQFNMPIPYGGTSVYALALMLHIYWFWKYFQSVKRRRMQDKKAGSSAMRGEDIGGRQNKKAGKETTTTSITTTFTTTTAVRETIQLRAMSLEKSK</sequence>